<sequence>MSPNLISSAPSALPSRLVPRLSVIASALRHPTPRPRTRVQAARAYAAAPSQAPRRRPAPSEIFNLSNIPLSSFEAVIARNPDHGFSLKPSEYYACVQAFAQELQRGTDPWSLSSSKTIHATACILRQVHRPPSSDALATALWLFASDSTSHRASTLSLARHLILSRSFGKLPPLRRLEARFRQLVSTARDPDALTAEGELLFQQGSFAAAARVLARALQVASASSSDEPAFEWMPYCKLCLARAHLRQHPPRPADAEALLRELAAAGMPEAQEDLADLLRARGGGDGSDARAAEAFAYEAACAGRVGGFARLAEMSLERAAGARGGGGNGKGERERERKDSLRWAAEWSRLADPKAEF</sequence>
<gene>
    <name evidence="2" type="ORF">ESCO_006001</name>
</gene>
<name>A0A0M8N047_ESCWE</name>
<dbReference type="AlphaFoldDB" id="A0A0M8N047"/>
<dbReference type="STRING" id="150374.A0A0M8N047"/>
<accession>A0A0M8N047</accession>
<organism evidence="2 3">
    <name type="scientific">Escovopsis weberi</name>
    <dbReference type="NCBI Taxonomy" id="150374"/>
    <lineage>
        <taxon>Eukaryota</taxon>
        <taxon>Fungi</taxon>
        <taxon>Dikarya</taxon>
        <taxon>Ascomycota</taxon>
        <taxon>Pezizomycotina</taxon>
        <taxon>Sordariomycetes</taxon>
        <taxon>Hypocreomycetidae</taxon>
        <taxon>Hypocreales</taxon>
        <taxon>Hypocreaceae</taxon>
        <taxon>Escovopsis</taxon>
    </lineage>
</organism>
<feature type="region of interest" description="Disordered" evidence="1">
    <location>
        <begin position="320"/>
        <end position="346"/>
    </location>
</feature>
<evidence type="ECO:0000313" key="2">
    <source>
        <dbReference type="EMBL" id="KOS17001.1"/>
    </source>
</evidence>
<dbReference type="Proteomes" id="UP000053831">
    <property type="component" value="Unassembled WGS sequence"/>
</dbReference>
<dbReference type="EMBL" id="LGSR01000028">
    <property type="protein sequence ID" value="KOS17001.1"/>
    <property type="molecule type" value="Genomic_DNA"/>
</dbReference>
<dbReference type="Gene3D" id="1.25.40.10">
    <property type="entry name" value="Tetratricopeptide repeat domain"/>
    <property type="match status" value="1"/>
</dbReference>
<dbReference type="OrthoDB" id="5379420at2759"/>
<evidence type="ECO:0000256" key="1">
    <source>
        <dbReference type="SAM" id="MobiDB-lite"/>
    </source>
</evidence>
<keyword evidence="3" id="KW-1185">Reference proteome</keyword>
<dbReference type="InterPro" id="IPR011990">
    <property type="entry name" value="TPR-like_helical_dom_sf"/>
</dbReference>
<comment type="caution">
    <text evidence="2">The sequence shown here is derived from an EMBL/GenBank/DDBJ whole genome shotgun (WGS) entry which is preliminary data.</text>
</comment>
<feature type="compositionally biased region" description="Basic and acidic residues" evidence="1">
    <location>
        <begin position="331"/>
        <end position="342"/>
    </location>
</feature>
<reference evidence="2 3" key="1">
    <citation type="submission" date="2015-07" db="EMBL/GenBank/DDBJ databases">
        <title>The genome of the fungus Escovopsis weberi, a specialized disease agent of ant agriculture.</title>
        <authorList>
            <person name="de Man T.J."/>
            <person name="Stajich J.E."/>
            <person name="Kubicek C.P."/>
            <person name="Chenthamara K."/>
            <person name="Atanasova L."/>
            <person name="Druzhinina I.S."/>
            <person name="Birnbaum S."/>
            <person name="Barribeau S.M."/>
            <person name="Teiling C."/>
            <person name="Suen G."/>
            <person name="Currie C."/>
            <person name="Gerardo N.M."/>
        </authorList>
    </citation>
    <scope>NUCLEOTIDE SEQUENCE [LARGE SCALE GENOMIC DNA]</scope>
</reference>
<proteinExistence type="predicted"/>
<evidence type="ECO:0000313" key="3">
    <source>
        <dbReference type="Proteomes" id="UP000053831"/>
    </source>
</evidence>
<protein>
    <submittedName>
        <fullName evidence="2">Uncharacterized protein</fullName>
    </submittedName>
</protein>